<accession>N1PTM1</accession>
<dbReference type="EMBL" id="KB446537">
    <property type="protein sequence ID" value="EME46722.1"/>
    <property type="molecule type" value="Genomic_DNA"/>
</dbReference>
<feature type="region of interest" description="Disordered" evidence="1">
    <location>
        <begin position="1"/>
        <end position="44"/>
    </location>
</feature>
<proteinExistence type="predicted"/>
<gene>
    <name evidence="2" type="ORF">DOTSEDRAFT_22762</name>
</gene>
<sequence>MAEVTSNSNSKISMRKIPPSAASGSSNEISFEKKTRAQMKAEQPIEFDSSKIESALLDPKIIERRVAGSYCTSEHDGPTVSLGPGNGHSIERLSIIVGLPTAPDCQQRKSHVVQHRNSLGFQE</sequence>
<dbReference type="AlphaFoldDB" id="N1PTM1"/>
<organism evidence="2 3">
    <name type="scientific">Dothistroma septosporum (strain NZE10 / CBS 128990)</name>
    <name type="common">Red band needle blight fungus</name>
    <name type="synonym">Mycosphaerella pini</name>
    <dbReference type="NCBI Taxonomy" id="675120"/>
    <lineage>
        <taxon>Eukaryota</taxon>
        <taxon>Fungi</taxon>
        <taxon>Dikarya</taxon>
        <taxon>Ascomycota</taxon>
        <taxon>Pezizomycotina</taxon>
        <taxon>Dothideomycetes</taxon>
        <taxon>Dothideomycetidae</taxon>
        <taxon>Mycosphaerellales</taxon>
        <taxon>Mycosphaerellaceae</taxon>
        <taxon>Dothistroma</taxon>
    </lineage>
</organism>
<evidence type="ECO:0000313" key="3">
    <source>
        <dbReference type="Proteomes" id="UP000016933"/>
    </source>
</evidence>
<dbReference type="Proteomes" id="UP000016933">
    <property type="component" value="Unassembled WGS sequence"/>
</dbReference>
<evidence type="ECO:0000256" key="1">
    <source>
        <dbReference type="SAM" id="MobiDB-lite"/>
    </source>
</evidence>
<reference evidence="2 3" key="2">
    <citation type="journal article" date="2012" name="PLoS Pathog.">
        <title>Diverse lifestyles and strategies of plant pathogenesis encoded in the genomes of eighteen Dothideomycetes fungi.</title>
        <authorList>
            <person name="Ohm R.A."/>
            <person name="Feau N."/>
            <person name="Henrissat B."/>
            <person name="Schoch C.L."/>
            <person name="Horwitz B.A."/>
            <person name="Barry K.W."/>
            <person name="Condon B.J."/>
            <person name="Copeland A.C."/>
            <person name="Dhillon B."/>
            <person name="Glaser F."/>
            <person name="Hesse C.N."/>
            <person name="Kosti I."/>
            <person name="LaButti K."/>
            <person name="Lindquist E.A."/>
            <person name="Lucas S."/>
            <person name="Salamov A.A."/>
            <person name="Bradshaw R.E."/>
            <person name="Ciuffetti L."/>
            <person name="Hamelin R.C."/>
            <person name="Kema G.H.J."/>
            <person name="Lawrence C."/>
            <person name="Scott J.A."/>
            <person name="Spatafora J.W."/>
            <person name="Turgeon B.G."/>
            <person name="de Wit P.J.G.M."/>
            <person name="Zhong S."/>
            <person name="Goodwin S.B."/>
            <person name="Grigoriev I.V."/>
        </authorList>
    </citation>
    <scope>NUCLEOTIDE SEQUENCE [LARGE SCALE GENOMIC DNA]</scope>
    <source>
        <strain evidence="3">NZE10 / CBS 128990</strain>
    </source>
</reference>
<dbReference type="HOGENOM" id="CLU_2015208_0_0_1"/>
<dbReference type="OrthoDB" id="10483435at2759"/>
<name>N1PTM1_DOTSN</name>
<protein>
    <submittedName>
        <fullName evidence="2">Uncharacterized protein</fullName>
    </submittedName>
</protein>
<evidence type="ECO:0000313" key="2">
    <source>
        <dbReference type="EMBL" id="EME46722.1"/>
    </source>
</evidence>
<feature type="compositionally biased region" description="Polar residues" evidence="1">
    <location>
        <begin position="1"/>
        <end position="12"/>
    </location>
</feature>
<keyword evidence="3" id="KW-1185">Reference proteome</keyword>
<reference evidence="3" key="1">
    <citation type="journal article" date="2012" name="PLoS Genet.">
        <title>The genomes of the fungal plant pathogens Cladosporium fulvum and Dothistroma septosporum reveal adaptation to different hosts and lifestyles but also signatures of common ancestry.</title>
        <authorList>
            <person name="de Wit P.J.G.M."/>
            <person name="van der Burgt A."/>
            <person name="Oekmen B."/>
            <person name="Stergiopoulos I."/>
            <person name="Abd-Elsalam K.A."/>
            <person name="Aerts A.L."/>
            <person name="Bahkali A.H."/>
            <person name="Beenen H.G."/>
            <person name="Chettri P."/>
            <person name="Cox M.P."/>
            <person name="Datema E."/>
            <person name="de Vries R.P."/>
            <person name="Dhillon B."/>
            <person name="Ganley A.R."/>
            <person name="Griffiths S.A."/>
            <person name="Guo Y."/>
            <person name="Hamelin R.C."/>
            <person name="Henrissat B."/>
            <person name="Kabir M.S."/>
            <person name="Jashni M.K."/>
            <person name="Kema G."/>
            <person name="Klaubauf S."/>
            <person name="Lapidus A."/>
            <person name="Levasseur A."/>
            <person name="Lindquist E."/>
            <person name="Mehrabi R."/>
            <person name="Ohm R.A."/>
            <person name="Owen T.J."/>
            <person name="Salamov A."/>
            <person name="Schwelm A."/>
            <person name="Schijlen E."/>
            <person name="Sun H."/>
            <person name="van den Burg H.A."/>
            <person name="van Ham R.C.H.J."/>
            <person name="Zhang S."/>
            <person name="Goodwin S.B."/>
            <person name="Grigoriev I.V."/>
            <person name="Collemare J."/>
            <person name="Bradshaw R.E."/>
        </authorList>
    </citation>
    <scope>NUCLEOTIDE SEQUENCE [LARGE SCALE GENOMIC DNA]</scope>
    <source>
        <strain evidence="3">NZE10 / CBS 128990</strain>
    </source>
</reference>